<dbReference type="Gene3D" id="2.130.10.80">
    <property type="entry name" value="Galactose oxidase/kelch, beta-propeller"/>
    <property type="match status" value="1"/>
</dbReference>
<dbReference type="InterPro" id="IPR014756">
    <property type="entry name" value="Ig_E-set"/>
</dbReference>
<name>A0A507DZF9_9FUNG</name>
<evidence type="ECO:0000313" key="5">
    <source>
        <dbReference type="EMBL" id="TPX56525.1"/>
    </source>
</evidence>
<dbReference type="InterPro" id="IPR013783">
    <property type="entry name" value="Ig-like_fold"/>
</dbReference>
<evidence type="ECO:0000256" key="1">
    <source>
        <dbReference type="ARBA" id="ARBA00022729"/>
    </source>
</evidence>
<evidence type="ECO:0000313" key="6">
    <source>
        <dbReference type="Proteomes" id="UP000318582"/>
    </source>
</evidence>
<reference evidence="5 6" key="1">
    <citation type="journal article" date="2019" name="Sci. Rep.">
        <title>Comparative genomics of chytrid fungi reveal insights into the obligate biotrophic and pathogenic lifestyle of Synchytrium endobioticum.</title>
        <authorList>
            <person name="van de Vossenberg B.T.L.H."/>
            <person name="Warris S."/>
            <person name="Nguyen H.D.T."/>
            <person name="van Gent-Pelzer M.P.E."/>
            <person name="Joly D.L."/>
            <person name="van de Geest H.C."/>
            <person name="Bonants P.J.M."/>
            <person name="Smith D.S."/>
            <person name="Levesque C.A."/>
            <person name="van der Lee T.A.J."/>
        </authorList>
    </citation>
    <scope>NUCLEOTIDE SEQUENCE [LARGE SCALE GENOMIC DNA]</scope>
    <source>
        <strain evidence="5 6">CBS 809.83</strain>
    </source>
</reference>
<protein>
    <recommendedName>
        <fullName evidence="7">Galactose oxidase-like Early set domain-containing protein</fullName>
    </recommendedName>
</protein>
<accession>A0A507DZF9</accession>
<keyword evidence="6" id="KW-1185">Reference proteome</keyword>
<proteinExistence type="predicted"/>
<dbReference type="InterPro" id="IPR009880">
    <property type="entry name" value="Glyoxal_oxidase_N"/>
</dbReference>
<organism evidence="5 6">
    <name type="scientific">Powellomyces hirtus</name>
    <dbReference type="NCBI Taxonomy" id="109895"/>
    <lineage>
        <taxon>Eukaryota</taxon>
        <taxon>Fungi</taxon>
        <taxon>Fungi incertae sedis</taxon>
        <taxon>Chytridiomycota</taxon>
        <taxon>Chytridiomycota incertae sedis</taxon>
        <taxon>Chytridiomycetes</taxon>
        <taxon>Spizellomycetales</taxon>
        <taxon>Powellomycetaceae</taxon>
        <taxon>Powellomyces</taxon>
    </lineage>
</organism>
<feature type="domain" description="Galactose oxidase-like Early set" evidence="4">
    <location>
        <begin position="521"/>
        <end position="602"/>
    </location>
</feature>
<comment type="caution">
    <text evidence="5">The sequence shown here is derived from an EMBL/GenBank/DDBJ whole genome shotgun (WGS) entry which is preliminary data.</text>
</comment>
<dbReference type="PANTHER" id="PTHR32208">
    <property type="entry name" value="SECRETED PROTEIN-RELATED"/>
    <property type="match status" value="1"/>
</dbReference>
<evidence type="ECO:0000259" key="4">
    <source>
        <dbReference type="Pfam" id="PF09118"/>
    </source>
</evidence>
<dbReference type="PANTHER" id="PTHR32208:SF21">
    <property type="entry name" value="LOW QUALITY PROTEIN: ALDEHYDE OXIDASE GLOX-LIKE"/>
    <property type="match status" value="1"/>
</dbReference>
<dbReference type="Pfam" id="PF07250">
    <property type="entry name" value="Glyoxal_oxid_N"/>
    <property type="match status" value="1"/>
</dbReference>
<dbReference type="STRING" id="109895.A0A507DZF9"/>
<dbReference type="InterPro" id="IPR037293">
    <property type="entry name" value="Gal_Oxidase_central_sf"/>
</dbReference>
<dbReference type="Pfam" id="PF09118">
    <property type="entry name" value="GO-like_E_set"/>
    <property type="match status" value="1"/>
</dbReference>
<dbReference type="AlphaFoldDB" id="A0A507DZF9"/>
<evidence type="ECO:0000256" key="2">
    <source>
        <dbReference type="SAM" id="SignalP"/>
    </source>
</evidence>
<evidence type="ECO:0008006" key="7">
    <source>
        <dbReference type="Google" id="ProtNLM"/>
    </source>
</evidence>
<dbReference type="SUPFAM" id="SSF50965">
    <property type="entry name" value="Galactose oxidase, central domain"/>
    <property type="match status" value="1"/>
</dbReference>
<feature type="signal peptide" evidence="2">
    <location>
        <begin position="1"/>
        <end position="23"/>
    </location>
</feature>
<keyword evidence="1 2" id="KW-0732">Signal</keyword>
<dbReference type="InterPro" id="IPR011043">
    <property type="entry name" value="Gal_Oxase/kelch_b-propeller"/>
</dbReference>
<dbReference type="Proteomes" id="UP000318582">
    <property type="component" value="Unassembled WGS sequence"/>
</dbReference>
<dbReference type="InterPro" id="IPR015202">
    <property type="entry name" value="GO-like_E_set"/>
</dbReference>
<gene>
    <name evidence="5" type="ORF">PhCBS80983_g04492</name>
</gene>
<evidence type="ECO:0000259" key="3">
    <source>
        <dbReference type="Pfam" id="PF07250"/>
    </source>
</evidence>
<sequence length="685" mass="73188">MPSLLRSSALAVLAAAVLPAALAQETVVGSWTTVTKNCGVVPVHALYSPGDKIFFTERLHLLGTLNDGFSAAELTARAATGFYNQNPNAVKEKFLTDSAEFDLNTNQFKLTENLMPLAEPIGKNQGYAFCSGHAQMADGRYLSVGGDAFWGVPFNGANRTSDGRRDIRVMTPSAGAAPATFVKVADINNVDNLGPDDPRRALWGRWYPSVLTLPNEDVMIIGGQRAFFVPDNVTWDNPTYEIYHPKTQVSDTPVRVKVLADNYPVNMYPVVYVLPKSGNLWTYANNASAILNVQTKTETPSVGLDLSKEDGLLGRSFPFAGTNFLPMLTLKDDYKMTSWFCGGVNGTAANGLPTPRAYNAPQWWANCPDCAPTARCNYLELETEGAAWMREEMPIARSQPTAVNLPDGTIGIFSGSGKGHQGGVYGLPVSTVDVKEVVIFNPFAPKNHPSRWVTAAAAPTGRHYHNIALLREDGTVVTGGGDAQNGVNPNTDDPADMTLDVYSPPYKFATNIPELAPLAVKDVTYGQLIVVPFTTDVAQNITRVGIIRYASVTHTVNLDQRHIELEIVKYAANKLLVRLPAKPEIATPGNWMVWPVDSRGVPVKRSALINIRASNPGGDAVWTEAETIPTPVFRDPFAPVVAEPPAPAASQAADAKNSASGAASGWSAAAAAAAGLAVAVAGGIA</sequence>
<feature type="domain" description="Glyoxal oxidase N-terminal" evidence="3">
    <location>
        <begin position="200"/>
        <end position="506"/>
    </location>
</feature>
<dbReference type="SUPFAM" id="SSF81296">
    <property type="entry name" value="E set domains"/>
    <property type="match status" value="1"/>
</dbReference>
<dbReference type="Gene3D" id="2.60.40.10">
    <property type="entry name" value="Immunoglobulins"/>
    <property type="match status" value="1"/>
</dbReference>
<feature type="chain" id="PRO_5021267863" description="Galactose oxidase-like Early set domain-containing protein" evidence="2">
    <location>
        <begin position="24"/>
        <end position="685"/>
    </location>
</feature>
<dbReference type="EMBL" id="QEAQ01000072">
    <property type="protein sequence ID" value="TPX56525.1"/>
    <property type="molecule type" value="Genomic_DNA"/>
</dbReference>